<dbReference type="PANTHER" id="PTHR34717">
    <property type="entry name" value="EG:BACR7A4.20 PROTEIN"/>
    <property type="match status" value="1"/>
</dbReference>
<dbReference type="PANTHER" id="PTHR34717:SF1">
    <property type="entry name" value="EG:BACR7A4.20 PROTEIN"/>
    <property type="match status" value="1"/>
</dbReference>
<sequence>MLTLIIPVLLIPTTLVIFFRFINKKNKPPIFGVYKQRGKSYWFKFLLMFTILKLRQLINHIKHLLDVEFGRSSDGTVHIQRRETDLEQKYFLADSPTAVDAVYFNGMSKTGDVVICNLARRPGQVCDSFLLLKVNGEELLLSPCLPDTYQEQSGLEIGDYKIKGLTIQKMIPMRAWNVSYTGEMKLRSDYEKKVNVQMDLTWSSIWNSFNYDTQMSARCMANDLARENWSRGYFQLLKKFHQTHYEQMGYFKGTIIIDDKVHSVNMPCLRDHSFGPFRDWRTFHRYVYHFIFLENGDCMAIGAVSQPAILSHLTIGYFCRRSDQTVFPIESCDFQLYQHGEHQVLPKDYGFVFKTGNYKEIL</sequence>
<reference evidence="2" key="1">
    <citation type="submission" date="2021-12" db="EMBL/GenBank/DDBJ databases">
        <authorList>
            <person name="King R."/>
        </authorList>
    </citation>
    <scope>NUCLEOTIDE SEQUENCE</scope>
</reference>
<reference evidence="2" key="2">
    <citation type="submission" date="2022-10" db="EMBL/GenBank/DDBJ databases">
        <authorList>
            <consortium name="ENA_rothamsted_submissions"/>
            <consortium name="culmorum"/>
            <person name="King R."/>
        </authorList>
    </citation>
    <scope>NUCLEOTIDE SEQUENCE</scope>
</reference>
<evidence type="ECO:0000256" key="1">
    <source>
        <dbReference type="SAM" id="Phobius"/>
    </source>
</evidence>
<keyword evidence="1" id="KW-0472">Membrane</keyword>
<dbReference type="OrthoDB" id="7427440at2759"/>
<dbReference type="Proteomes" id="UP001153714">
    <property type="component" value="Chromosome 15"/>
</dbReference>
<gene>
    <name evidence="2" type="ORF">DIATSA_LOCUS4187</name>
</gene>
<proteinExistence type="predicted"/>
<dbReference type="EMBL" id="OU893346">
    <property type="protein sequence ID" value="CAG9786217.1"/>
    <property type="molecule type" value="Genomic_DNA"/>
</dbReference>
<accession>A0A9N9QYP7</accession>
<organism evidence="2 3">
    <name type="scientific">Diatraea saccharalis</name>
    <name type="common">sugarcane borer</name>
    <dbReference type="NCBI Taxonomy" id="40085"/>
    <lineage>
        <taxon>Eukaryota</taxon>
        <taxon>Metazoa</taxon>
        <taxon>Ecdysozoa</taxon>
        <taxon>Arthropoda</taxon>
        <taxon>Hexapoda</taxon>
        <taxon>Insecta</taxon>
        <taxon>Pterygota</taxon>
        <taxon>Neoptera</taxon>
        <taxon>Endopterygota</taxon>
        <taxon>Lepidoptera</taxon>
        <taxon>Glossata</taxon>
        <taxon>Ditrysia</taxon>
        <taxon>Pyraloidea</taxon>
        <taxon>Crambidae</taxon>
        <taxon>Crambinae</taxon>
        <taxon>Diatraea</taxon>
    </lineage>
</organism>
<keyword evidence="1" id="KW-1133">Transmembrane helix</keyword>
<feature type="transmembrane region" description="Helical" evidence="1">
    <location>
        <begin position="42"/>
        <end position="58"/>
    </location>
</feature>
<protein>
    <submittedName>
        <fullName evidence="2">Uncharacterized protein</fullName>
    </submittedName>
</protein>
<dbReference type="AlphaFoldDB" id="A0A9N9QYP7"/>
<name>A0A9N9QYP7_9NEOP</name>
<feature type="transmembrane region" description="Helical" evidence="1">
    <location>
        <begin position="6"/>
        <end position="22"/>
    </location>
</feature>
<evidence type="ECO:0000313" key="3">
    <source>
        <dbReference type="Proteomes" id="UP001153714"/>
    </source>
</evidence>
<keyword evidence="1" id="KW-0812">Transmembrane</keyword>
<keyword evidence="3" id="KW-1185">Reference proteome</keyword>
<evidence type="ECO:0000313" key="2">
    <source>
        <dbReference type="EMBL" id="CAG9786217.1"/>
    </source>
</evidence>